<reference evidence="1 2" key="1">
    <citation type="journal article" date="2009" name="Nature">
        <title>Evolution of pathogenicity and sexual reproduction in eight Candida genomes.</title>
        <authorList>
            <person name="Butler G."/>
            <person name="Rasmussen M.D."/>
            <person name="Lin M.F."/>
            <person name="Santos M.A."/>
            <person name="Sakthikumar S."/>
            <person name="Munro C.A."/>
            <person name="Rheinbay E."/>
            <person name="Grabherr M."/>
            <person name="Forche A."/>
            <person name="Reedy J.L."/>
            <person name="Agrafioti I."/>
            <person name="Arnaud M.B."/>
            <person name="Bates S."/>
            <person name="Brown A.J."/>
            <person name="Brunke S."/>
            <person name="Costanzo M.C."/>
            <person name="Fitzpatrick D.A."/>
            <person name="de Groot P.W."/>
            <person name="Harris D."/>
            <person name="Hoyer L.L."/>
            <person name="Hube B."/>
            <person name="Klis F.M."/>
            <person name="Kodira C."/>
            <person name="Lennard N."/>
            <person name="Logue M.E."/>
            <person name="Martin R."/>
            <person name="Neiman A.M."/>
            <person name="Nikolaou E."/>
            <person name="Quail M.A."/>
            <person name="Quinn J."/>
            <person name="Santos M.C."/>
            <person name="Schmitzberger F.F."/>
            <person name="Sherlock G."/>
            <person name="Shah P."/>
            <person name="Silverstein K.A."/>
            <person name="Skrzypek M.S."/>
            <person name="Soll D."/>
            <person name="Staggs R."/>
            <person name="Stansfield I."/>
            <person name="Stumpf M.P."/>
            <person name="Sudbery P.E."/>
            <person name="Srikantha T."/>
            <person name="Zeng Q."/>
            <person name="Berman J."/>
            <person name="Berriman M."/>
            <person name="Heitman J."/>
            <person name="Gow N.A."/>
            <person name="Lorenz M.C."/>
            <person name="Birren B.W."/>
            <person name="Kellis M."/>
            <person name="Cuomo C.A."/>
        </authorList>
    </citation>
    <scope>NUCLEOTIDE SEQUENCE [LARGE SCALE GENOMIC DNA]</scope>
    <source>
        <strain evidence="2">ATCC MYA-3404 / T1</strain>
    </source>
</reference>
<name>C5M270_CANTT</name>
<protein>
    <submittedName>
        <fullName evidence="1">Superoxide dismutase</fullName>
    </submittedName>
</protein>
<dbReference type="KEGG" id="ctp:CTRG_00159"/>
<dbReference type="HOGENOM" id="CLU_1906482_0_0_1"/>
<dbReference type="AlphaFoldDB" id="C5M270"/>
<organism evidence="1 2">
    <name type="scientific">Candida tropicalis (strain ATCC MYA-3404 / T1)</name>
    <name type="common">Yeast</name>
    <dbReference type="NCBI Taxonomy" id="294747"/>
    <lineage>
        <taxon>Eukaryota</taxon>
        <taxon>Fungi</taxon>
        <taxon>Dikarya</taxon>
        <taxon>Ascomycota</taxon>
        <taxon>Saccharomycotina</taxon>
        <taxon>Pichiomycetes</taxon>
        <taxon>Debaryomycetaceae</taxon>
        <taxon>Candida/Lodderomyces clade</taxon>
        <taxon>Candida</taxon>
    </lineage>
</organism>
<dbReference type="Proteomes" id="UP000002037">
    <property type="component" value="Unassembled WGS sequence"/>
</dbReference>
<dbReference type="RefSeq" id="XP_002545378.1">
    <property type="nucleotide sequence ID" value="XM_002545332.1"/>
</dbReference>
<gene>
    <name evidence="1" type="ORF">CTRG_00159</name>
</gene>
<dbReference type="VEuPathDB" id="FungiDB:CTRG_00159"/>
<evidence type="ECO:0000313" key="2">
    <source>
        <dbReference type="Proteomes" id="UP000002037"/>
    </source>
</evidence>
<proteinExistence type="predicted"/>
<keyword evidence="2" id="KW-1185">Reference proteome</keyword>
<evidence type="ECO:0000313" key="1">
    <source>
        <dbReference type="EMBL" id="EER35420.1"/>
    </source>
</evidence>
<dbReference type="EMBL" id="GG692395">
    <property type="protein sequence ID" value="EER35420.1"/>
    <property type="molecule type" value="Genomic_DNA"/>
</dbReference>
<sequence length="133" mass="14923">MTSSLRIFETTFTIVIFTSMNNNGSTKDVVNFNQGVFDLTFSNTIGISGNVTQVTNVTDVISWTTVFFTFRVEVRTSRSTTIGVVTELMDVETSQGIWIVTRNFPGDSGWFGFRRLFEVNDTGDFRITSNDSN</sequence>
<dbReference type="GeneID" id="8297293"/>
<accession>C5M270</accession>